<sequence length="146" mass="16863">MKDLATFSQNYSGIIGAVFAICVALISLYNYISIKRAEERGRRYDRYHQLLANLNANSNGDAPFVDRQVAVVYEMRNFPEYYPVSVRIIEKSISRWKYLYELSLSPVAIVSHTQPNTLYLEAKITLEYIKRKQSDSPYGLIAPEDR</sequence>
<evidence type="ECO:0000313" key="2">
    <source>
        <dbReference type="EMBL" id="KPY89753.1"/>
    </source>
</evidence>
<dbReference type="AlphaFoldDB" id="A0A0Q0ERQ2"/>
<keyword evidence="1" id="KW-0472">Membrane</keyword>
<comment type="caution">
    <text evidence="2">The sequence shown here is derived from an EMBL/GenBank/DDBJ whole genome shotgun (WGS) entry which is preliminary data.</text>
</comment>
<protein>
    <submittedName>
        <fullName evidence="2">Uncharacterized protein</fullName>
    </submittedName>
</protein>
<dbReference type="RefSeq" id="WP_144434685.1">
    <property type="nucleotide sequence ID" value="NZ_LJRI01000797.1"/>
</dbReference>
<keyword evidence="1" id="KW-0812">Transmembrane</keyword>
<dbReference type="Proteomes" id="UP000050384">
    <property type="component" value="Unassembled WGS sequence"/>
</dbReference>
<proteinExistence type="predicted"/>
<dbReference type="EMBL" id="LJRI01000797">
    <property type="protein sequence ID" value="KPY89753.1"/>
    <property type="molecule type" value="Genomic_DNA"/>
</dbReference>
<dbReference type="PATRIC" id="fig|264459.3.peg.5943"/>
<gene>
    <name evidence="2" type="ORF">ALO94_03770</name>
</gene>
<organism evidence="2 3">
    <name type="scientific">Pseudomonas syringae pv. spinaceae</name>
    <dbReference type="NCBI Taxonomy" id="264459"/>
    <lineage>
        <taxon>Bacteria</taxon>
        <taxon>Pseudomonadati</taxon>
        <taxon>Pseudomonadota</taxon>
        <taxon>Gammaproteobacteria</taxon>
        <taxon>Pseudomonadales</taxon>
        <taxon>Pseudomonadaceae</taxon>
        <taxon>Pseudomonas</taxon>
        <taxon>Pseudomonas syringae</taxon>
    </lineage>
</organism>
<keyword evidence="1" id="KW-1133">Transmembrane helix</keyword>
<reference evidence="2 3" key="1">
    <citation type="submission" date="2015-09" db="EMBL/GenBank/DDBJ databases">
        <title>Genome announcement of multiple Pseudomonas syringae strains.</title>
        <authorList>
            <person name="Thakur S."/>
            <person name="Wang P.W."/>
            <person name="Gong Y."/>
            <person name="Weir B.S."/>
            <person name="Guttman D.S."/>
        </authorList>
    </citation>
    <scope>NUCLEOTIDE SEQUENCE [LARGE SCALE GENOMIC DNA]</scope>
    <source>
        <strain evidence="2 3">ICMP16929</strain>
    </source>
</reference>
<name>A0A0Q0ERQ2_PSESX</name>
<feature type="transmembrane region" description="Helical" evidence="1">
    <location>
        <begin position="12"/>
        <end position="32"/>
    </location>
</feature>
<accession>A0A0Q0ERQ2</accession>
<evidence type="ECO:0000256" key="1">
    <source>
        <dbReference type="SAM" id="Phobius"/>
    </source>
</evidence>
<evidence type="ECO:0000313" key="3">
    <source>
        <dbReference type="Proteomes" id="UP000050384"/>
    </source>
</evidence>